<evidence type="ECO:0000256" key="2">
    <source>
        <dbReference type="ARBA" id="ARBA00022670"/>
    </source>
</evidence>
<accession>A0A543CUX2</accession>
<dbReference type="AlphaFoldDB" id="A0A543CUX2"/>
<feature type="domain" description="NlpC/P60" evidence="6">
    <location>
        <begin position="212"/>
        <end position="336"/>
    </location>
</feature>
<dbReference type="EMBL" id="VFOZ01000001">
    <property type="protein sequence ID" value="TQM00887.1"/>
    <property type="molecule type" value="Genomic_DNA"/>
</dbReference>
<dbReference type="GO" id="GO:0008234">
    <property type="term" value="F:cysteine-type peptidase activity"/>
    <property type="evidence" value="ECO:0007669"/>
    <property type="project" value="UniProtKB-KW"/>
</dbReference>
<dbReference type="Pfam" id="PF00877">
    <property type="entry name" value="NLPC_P60"/>
    <property type="match status" value="1"/>
</dbReference>
<dbReference type="Proteomes" id="UP000316096">
    <property type="component" value="Unassembled WGS sequence"/>
</dbReference>
<dbReference type="GO" id="GO:0006508">
    <property type="term" value="P:proteolysis"/>
    <property type="evidence" value="ECO:0007669"/>
    <property type="project" value="UniProtKB-KW"/>
</dbReference>
<dbReference type="Gene3D" id="3.90.1720.10">
    <property type="entry name" value="endopeptidase domain like (from Nostoc punctiforme)"/>
    <property type="match status" value="1"/>
</dbReference>
<reference evidence="7 8" key="1">
    <citation type="submission" date="2019-06" db="EMBL/GenBank/DDBJ databases">
        <title>Sequencing the genomes of 1000 actinobacteria strains.</title>
        <authorList>
            <person name="Klenk H.-P."/>
        </authorList>
    </citation>
    <scope>NUCLEOTIDE SEQUENCE [LARGE SCALE GENOMIC DNA]</scope>
    <source>
        <strain evidence="7 8">DSM 102200</strain>
    </source>
</reference>
<dbReference type="SUPFAM" id="SSF54001">
    <property type="entry name" value="Cysteine proteinases"/>
    <property type="match status" value="1"/>
</dbReference>
<dbReference type="PANTHER" id="PTHR47359:SF3">
    <property type="entry name" value="NLP_P60 DOMAIN-CONTAINING PROTEIN-RELATED"/>
    <property type="match status" value="1"/>
</dbReference>
<proteinExistence type="inferred from homology"/>
<evidence type="ECO:0000256" key="4">
    <source>
        <dbReference type="ARBA" id="ARBA00022807"/>
    </source>
</evidence>
<keyword evidence="2" id="KW-0645">Protease</keyword>
<dbReference type="InterPro" id="IPR051794">
    <property type="entry name" value="PG_Endopeptidase_C40"/>
</dbReference>
<dbReference type="InterPro" id="IPR000064">
    <property type="entry name" value="NLP_P60_dom"/>
</dbReference>
<dbReference type="OrthoDB" id="9815778at2"/>
<name>A0A543CUX2_9ACTN</name>
<evidence type="ECO:0000313" key="7">
    <source>
        <dbReference type="EMBL" id="TQM00887.1"/>
    </source>
</evidence>
<comment type="similarity">
    <text evidence="1">Belongs to the peptidase C40 family.</text>
</comment>
<dbReference type="RefSeq" id="WP_141960775.1">
    <property type="nucleotide sequence ID" value="NZ_VFOZ01000001.1"/>
</dbReference>
<comment type="caution">
    <text evidence="7">The sequence shown here is derived from an EMBL/GenBank/DDBJ whole genome shotgun (WGS) entry which is preliminary data.</text>
</comment>
<evidence type="ECO:0000259" key="6">
    <source>
        <dbReference type="PROSITE" id="PS51935"/>
    </source>
</evidence>
<feature type="compositionally biased region" description="Gly residues" evidence="5">
    <location>
        <begin position="186"/>
        <end position="200"/>
    </location>
</feature>
<dbReference type="InterPro" id="IPR036689">
    <property type="entry name" value="ESAT-6-like_sf"/>
</dbReference>
<organism evidence="7 8">
    <name type="scientific">Actinoallomurus bryophytorum</name>
    <dbReference type="NCBI Taxonomy" id="1490222"/>
    <lineage>
        <taxon>Bacteria</taxon>
        <taxon>Bacillati</taxon>
        <taxon>Actinomycetota</taxon>
        <taxon>Actinomycetes</taxon>
        <taxon>Streptosporangiales</taxon>
        <taxon>Thermomonosporaceae</taxon>
        <taxon>Actinoallomurus</taxon>
    </lineage>
</organism>
<evidence type="ECO:0000313" key="8">
    <source>
        <dbReference type="Proteomes" id="UP000316096"/>
    </source>
</evidence>
<evidence type="ECO:0000256" key="5">
    <source>
        <dbReference type="SAM" id="MobiDB-lite"/>
    </source>
</evidence>
<sequence length="336" mass="34703">MVTFSQLLNAQPGKLKDSADAWDKWSAAVNDHANRLVAAHDKVSTKWDGAASEQARTLVADAHLQASASSKSLSQVKTVLNSAFTTFSQAHNDLITASDQAVNVGFSVTGEGQITDPDNVIGRAPGDQRAQLSQTKTNIQNSIDKAVRTATAADGQVAAALRSVMPGGGPRSANGGGDTELADFSPGGGSPGGGGSGGGLPMPPDALNNAPNPRARAVLAYAFAQRGDPYVFGAAGPNTFDCSGLTLKAYEAIGVHLPHSAALQWAQGPRIPDGQEQPGDLVFFTEGTSTVQHVGIVQDPVKGTMIVAPHTGSYVQIQSYKNFPGGYLGFTRPGMP</sequence>
<dbReference type="InterPro" id="IPR038765">
    <property type="entry name" value="Papain-like_cys_pep_sf"/>
</dbReference>
<evidence type="ECO:0000256" key="1">
    <source>
        <dbReference type="ARBA" id="ARBA00007074"/>
    </source>
</evidence>
<keyword evidence="4" id="KW-0788">Thiol protease</keyword>
<protein>
    <submittedName>
        <fullName evidence="7">NlpC/P60 family protein</fullName>
    </submittedName>
</protein>
<evidence type="ECO:0000256" key="3">
    <source>
        <dbReference type="ARBA" id="ARBA00022801"/>
    </source>
</evidence>
<gene>
    <name evidence="7" type="ORF">FB559_6612</name>
</gene>
<dbReference type="PROSITE" id="PS51935">
    <property type="entry name" value="NLPC_P60"/>
    <property type="match status" value="1"/>
</dbReference>
<keyword evidence="8" id="KW-1185">Reference proteome</keyword>
<dbReference type="PANTHER" id="PTHR47359">
    <property type="entry name" value="PEPTIDOGLYCAN DL-ENDOPEPTIDASE CWLO"/>
    <property type="match status" value="1"/>
</dbReference>
<feature type="region of interest" description="Disordered" evidence="5">
    <location>
        <begin position="163"/>
        <end position="211"/>
    </location>
</feature>
<dbReference type="Gene3D" id="1.10.287.850">
    <property type="entry name" value="HP0062-like domain"/>
    <property type="match status" value="1"/>
</dbReference>
<keyword evidence="3" id="KW-0378">Hydrolase</keyword>
<dbReference type="SUPFAM" id="SSF140453">
    <property type="entry name" value="EsxAB dimer-like"/>
    <property type="match status" value="1"/>
</dbReference>
<feature type="compositionally biased region" description="Gly residues" evidence="5">
    <location>
        <begin position="166"/>
        <end position="178"/>
    </location>
</feature>